<keyword evidence="2" id="KW-0456">Lyase</keyword>
<dbReference type="SMART" id="SM00922">
    <property type="entry name" value="MR_MLE"/>
    <property type="match status" value="1"/>
</dbReference>
<proteinExistence type="predicted"/>
<feature type="domain" description="Mandelate racemase/muconate lactonizing enzyme C-terminal" evidence="3">
    <location>
        <begin position="150"/>
        <end position="254"/>
    </location>
</feature>
<dbReference type="AlphaFoldDB" id="A0AA96LPR6"/>
<evidence type="ECO:0000313" key="4">
    <source>
        <dbReference type="EMBL" id="WNR45992.1"/>
    </source>
</evidence>
<dbReference type="Gene3D" id="3.30.390.10">
    <property type="entry name" value="Enolase-like, N-terminal domain"/>
    <property type="match status" value="1"/>
</dbReference>
<dbReference type="GO" id="GO:0046872">
    <property type="term" value="F:metal ion binding"/>
    <property type="evidence" value="ECO:0007669"/>
    <property type="project" value="UniProtKB-KW"/>
</dbReference>
<dbReference type="GO" id="GO:0016829">
    <property type="term" value="F:lyase activity"/>
    <property type="evidence" value="ECO:0007669"/>
    <property type="project" value="UniProtKB-KW"/>
</dbReference>
<dbReference type="Pfam" id="PF13378">
    <property type="entry name" value="MR_MLE_C"/>
    <property type="match status" value="1"/>
</dbReference>
<keyword evidence="1" id="KW-0479">Metal-binding</keyword>
<dbReference type="InterPro" id="IPR013342">
    <property type="entry name" value="Mandelate_racemase_C"/>
</dbReference>
<evidence type="ECO:0000259" key="3">
    <source>
        <dbReference type="SMART" id="SM00922"/>
    </source>
</evidence>
<gene>
    <name evidence="4" type="ORF">MJB10_07825</name>
</gene>
<dbReference type="SUPFAM" id="SSF54826">
    <property type="entry name" value="Enolase N-terminal domain-like"/>
    <property type="match status" value="1"/>
</dbReference>
<dbReference type="InterPro" id="IPR029017">
    <property type="entry name" value="Enolase-like_N"/>
</dbReference>
<dbReference type="InterPro" id="IPR036849">
    <property type="entry name" value="Enolase-like_C_sf"/>
</dbReference>
<dbReference type="InterPro" id="IPR029065">
    <property type="entry name" value="Enolase_C-like"/>
</dbReference>
<dbReference type="PANTHER" id="PTHR48080:SF2">
    <property type="entry name" value="D-GALACTONATE DEHYDRATASE"/>
    <property type="match status" value="1"/>
</dbReference>
<dbReference type="PANTHER" id="PTHR48080">
    <property type="entry name" value="D-GALACTONATE DEHYDRATASE-RELATED"/>
    <property type="match status" value="1"/>
</dbReference>
<dbReference type="RefSeq" id="WP_314803220.1">
    <property type="nucleotide sequence ID" value="NZ_CP130319.1"/>
</dbReference>
<protein>
    <submittedName>
        <fullName evidence="4">Enolase C-terminal domain-like protein</fullName>
    </submittedName>
</protein>
<dbReference type="Proteomes" id="UP001304650">
    <property type="component" value="Chromosome"/>
</dbReference>
<dbReference type="SFLD" id="SFLDS00001">
    <property type="entry name" value="Enolase"/>
    <property type="match status" value="1"/>
</dbReference>
<dbReference type="Gene3D" id="3.20.20.120">
    <property type="entry name" value="Enolase-like C-terminal domain"/>
    <property type="match status" value="1"/>
</dbReference>
<dbReference type="KEGG" id="proo:MJB10_07825"/>
<reference evidence="4" key="1">
    <citation type="submission" date="2022-02" db="EMBL/GenBank/DDBJ databases">
        <title>Paenibacillus sp. MBLB1832 Whole Genome Shotgun Sequencing.</title>
        <authorList>
            <person name="Hwang C.Y."/>
            <person name="Cho E.-S."/>
            <person name="Seo M.-J."/>
        </authorList>
    </citation>
    <scope>NUCLEOTIDE SEQUENCE</scope>
    <source>
        <strain evidence="4">MBLB1832</strain>
    </source>
</reference>
<evidence type="ECO:0000313" key="5">
    <source>
        <dbReference type="Proteomes" id="UP001304650"/>
    </source>
</evidence>
<organism evidence="4 5">
    <name type="scientific">Paenibacillus roseopurpureus</name>
    <dbReference type="NCBI Taxonomy" id="2918901"/>
    <lineage>
        <taxon>Bacteria</taxon>
        <taxon>Bacillati</taxon>
        <taxon>Bacillota</taxon>
        <taxon>Bacilli</taxon>
        <taxon>Bacillales</taxon>
        <taxon>Paenibacillaceae</taxon>
        <taxon>Paenibacillus</taxon>
    </lineage>
</organism>
<name>A0AA96LPR6_9BACL</name>
<accession>A0AA96LPR6</accession>
<dbReference type="EMBL" id="CP130319">
    <property type="protein sequence ID" value="WNR45992.1"/>
    <property type="molecule type" value="Genomic_DNA"/>
</dbReference>
<dbReference type="InterPro" id="IPR034593">
    <property type="entry name" value="DgoD-like"/>
</dbReference>
<dbReference type="SFLD" id="SFLDG00179">
    <property type="entry name" value="mandelate_racemase"/>
    <property type="match status" value="1"/>
</dbReference>
<dbReference type="InterPro" id="IPR013341">
    <property type="entry name" value="Mandelate_racemase_N_dom"/>
</dbReference>
<evidence type="ECO:0000256" key="1">
    <source>
        <dbReference type="ARBA" id="ARBA00022723"/>
    </source>
</evidence>
<sequence length="395" mass="43744">MKIKQIEIMKIPPSWVWVRVDTDEGIYGLGEPYLENHPDQVISEVHRLVPLLIGEDPTRTEYLWHKMYTSGSGYRGGPIKMSAISGLDMAFWDIKGKASNLPIHRLLGGGFRDKVKMYRACGSKMPHSVDPGDPYRLGLKSNHGEQKSEARNYYEVAKILVEEWGFQCLKLHFDMGESIEGQLKIKQFIEIVEAVREAVGYAVDIAIDIHNPHPRSGLKLAQALEPYFPLFLEEPIPMERIDQLRQVVDGTTIPIAAGERWMGKWAFHEAIQKGAAVLQPDIAHAGGFTELKKIAGMAEAAFATMAPHCPLSPLSIAASIQLAASIPNFLVQEHNEVNDARVNGQTVIGLGYFQNPFVLDNTGCVAVPEKPGLGIELSSEGLETIMSKPWSVVRG</sequence>
<evidence type="ECO:0000256" key="2">
    <source>
        <dbReference type="ARBA" id="ARBA00023239"/>
    </source>
</evidence>
<keyword evidence="5" id="KW-1185">Reference proteome</keyword>
<dbReference type="Pfam" id="PF02746">
    <property type="entry name" value="MR_MLE_N"/>
    <property type="match status" value="1"/>
</dbReference>
<dbReference type="SUPFAM" id="SSF51604">
    <property type="entry name" value="Enolase C-terminal domain-like"/>
    <property type="match status" value="1"/>
</dbReference>